<evidence type="ECO:0000313" key="2">
    <source>
        <dbReference type="Proteomes" id="UP000149121"/>
    </source>
</evidence>
<evidence type="ECO:0000313" key="1">
    <source>
        <dbReference type="EMBL" id="AOC55262.1"/>
    </source>
</evidence>
<sequence>MNCLFDTVGCMLMCKNCVYKYDDSTLIRVVEKSTTIVRQIILKRYTEFKAIEICRSKFVRIYLACLLDRIRLFKIYAKEMKIIPTNYYLLSTDGDNTKFNLLKALKELSLTLLTISYVKPYLFKYLTGLHNLTVDLTELFYNLNKPIKIAFQTVINPPDSNSLIVLTVSNKNTHHYPLWLKDLIDEISFSQDQYSFVYLRPIPKNAAETNWPYNLIENDLKVIKN</sequence>
<keyword evidence="2" id="KW-1185">Reference proteome</keyword>
<protein>
    <submittedName>
        <fullName evidence="1">Uncharacterized protein</fullName>
    </submittedName>
</protein>
<accession>A0A1B2RW78</accession>
<name>A0A1B2RW78_9VIRU</name>
<gene>
    <name evidence="1" type="ORF">LCDVSa178L</name>
</gene>
<proteinExistence type="predicted"/>
<dbReference type="KEGG" id="vg:30902754"/>
<dbReference type="OrthoDB" id="36057at10239"/>
<organism evidence="1 2">
    <name type="scientific">Lymphocystis disease virus 3</name>
    <dbReference type="NCBI Taxonomy" id="2560566"/>
    <lineage>
        <taxon>Viruses</taxon>
        <taxon>Varidnaviria</taxon>
        <taxon>Bamfordvirae</taxon>
        <taxon>Nucleocytoviricota</taxon>
        <taxon>Megaviricetes</taxon>
        <taxon>Pimascovirales</taxon>
        <taxon>Pimascovirales incertae sedis</taxon>
        <taxon>Iridoviridae</taxon>
        <taxon>Alphairidovirinae</taxon>
        <taxon>Lymphocystivirus</taxon>
        <taxon>Lymphocystivirus sparus1</taxon>
    </lineage>
</organism>
<dbReference type="EMBL" id="KX643370">
    <property type="protein sequence ID" value="AOC55262.1"/>
    <property type="molecule type" value="Genomic_DNA"/>
</dbReference>
<reference evidence="1 2" key="1">
    <citation type="journal article" date="2016" name="J. Virol.">
        <title>Concurrence of Iridovirus, Polyomavirus, and a Unique Member of a New Group of Fish Papillomaviruses in Lymphocystis Disease-Affected Gilthead Sea Bream.</title>
        <authorList>
            <person name="Lopez-Bueno A."/>
            <person name="Mavian C."/>
            <person name="Labella A.M."/>
            <person name="Castro D."/>
            <person name="Borrego J.J."/>
            <person name="Alcami A."/>
            <person name="Alejo A."/>
        </authorList>
    </citation>
    <scope>NUCLEOTIDE SEQUENCE [LARGE SCALE GENOMIC DNA]</scope>
    <source>
        <strain evidence="1">SA9</strain>
    </source>
</reference>
<dbReference type="Proteomes" id="UP000149121">
    <property type="component" value="Segment"/>
</dbReference>